<name>A0A512DY77_9PROT</name>
<keyword evidence="3" id="KW-1185">Reference proteome</keyword>
<proteinExistence type="predicted"/>
<dbReference type="Proteomes" id="UP000321523">
    <property type="component" value="Unassembled WGS sequence"/>
</dbReference>
<dbReference type="Gene3D" id="3.30.2020.40">
    <property type="entry name" value="Uncharacterised protein PF10387, DUF2442"/>
    <property type="match status" value="1"/>
</dbReference>
<evidence type="ECO:0000313" key="3">
    <source>
        <dbReference type="Proteomes" id="UP000321523"/>
    </source>
</evidence>
<evidence type="ECO:0008006" key="4">
    <source>
        <dbReference type="Google" id="ProtNLM"/>
    </source>
</evidence>
<evidence type="ECO:0000313" key="2">
    <source>
        <dbReference type="EMBL" id="GEO41441.1"/>
    </source>
</evidence>
<dbReference type="RefSeq" id="WP_084721029.1">
    <property type="nucleotide sequence ID" value="NZ_BJYZ01000028.1"/>
</dbReference>
<reference evidence="2 3" key="1">
    <citation type="submission" date="2019-07" db="EMBL/GenBank/DDBJ databases">
        <title>Whole genome shotgun sequence of Skermanella aerolata NBRC 106429.</title>
        <authorList>
            <person name="Hosoyama A."/>
            <person name="Uohara A."/>
            <person name="Ohji S."/>
            <person name="Ichikawa N."/>
        </authorList>
    </citation>
    <scope>NUCLEOTIDE SEQUENCE [LARGE SCALE GENOMIC DNA]</scope>
    <source>
        <strain evidence="2 3">NBRC 106429</strain>
    </source>
</reference>
<dbReference type="OrthoDB" id="337884at2"/>
<sequence>MADDPSTQITAAELRGAEMLDADPRAIAACFDAASGLINVGLSNGCSFAFPVRLAQGLEEASPDALAEVEILGQGYGLHWEKLDVDLSIPGLLAGLFGTKAFMDRQRAARAGASTSQAKPEAARQNGRRGGRPSKSA</sequence>
<feature type="compositionally biased region" description="Basic residues" evidence="1">
    <location>
        <begin position="126"/>
        <end position="137"/>
    </location>
</feature>
<organism evidence="2 3">
    <name type="scientific">Skermanella aerolata</name>
    <dbReference type="NCBI Taxonomy" id="393310"/>
    <lineage>
        <taxon>Bacteria</taxon>
        <taxon>Pseudomonadati</taxon>
        <taxon>Pseudomonadota</taxon>
        <taxon>Alphaproteobacteria</taxon>
        <taxon>Rhodospirillales</taxon>
        <taxon>Azospirillaceae</taxon>
        <taxon>Skermanella</taxon>
    </lineage>
</organism>
<dbReference type="AlphaFoldDB" id="A0A512DY77"/>
<feature type="region of interest" description="Disordered" evidence="1">
    <location>
        <begin position="108"/>
        <end position="137"/>
    </location>
</feature>
<gene>
    <name evidence="2" type="ORF">SAE02_55890</name>
</gene>
<protein>
    <recommendedName>
        <fullName evidence="4">DUF2442 domain-containing protein</fullName>
    </recommendedName>
</protein>
<dbReference type="EMBL" id="BJYZ01000028">
    <property type="protein sequence ID" value="GEO41441.1"/>
    <property type="molecule type" value="Genomic_DNA"/>
</dbReference>
<evidence type="ECO:0000256" key="1">
    <source>
        <dbReference type="SAM" id="MobiDB-lite"/>
    </source>
</evidence>
<accession>A0A512DY77</accession>
<dbReference type="InterPro" id="IPR018841">
    <property type="entry name" value="DUF2442"/>
</dbReference>
<dbReference type="Pfam" id="PF10387">
    <property type="entry name" value="DUF2442"/>
    <property type="match status" value="1"/>
</dbReference>
<comment type="caution">
    <text evidence="2">The sequence shown here is derived from an EMBL/GenBank/DDBJ whole genome shotgun (WGS) entry which is preliminary data.</text>
</comment>